<reference evidence="1" key="1">
    <citation type="journal article" date="2003" name="Infect. Immun.">
        <title>A novel pathogenicity island integrated adjacent to the thrW tRNA gene of avian pathogenic Escherichia coli encodes a vacuolating autotransporter toxin.</title>
        <authorList>
            <person name="Parreira V.R."/>
            <person name="Gyles C.L."/>
        </authorList>
    </citation>
    <scope>NUCLEOTIDE SEQUENCE</scope>
    <source>
        <strain evidence="1">Ec222</strain>
    </source>
</reference>
<protein>
    <submittedName>
        <fullName evidence="1">Iso-IS1 insB</fullName>
    </submittedName>
</protein>
<dbReference type="AlphaFoldDB" id="Q6YGS7"/>
<name>Q6YGS7_ECOLX</name>
<accession>Q6YGS7</accession>
<dbReference type="EMBL" id="AY151282">
    <property type="protein sequence ID" value="AAO21910.1"/>
    <property type="molecule type" value="Genomic_DNA"/>
</dbReference>
<organism evidence="1">
    <name type="scientific">Escherichia coli</name>
    <dbReference type="NCBI Taxonomy" id="562"/>
    <lineage>
        <taxon>Bacteria</taxon>
        <taxon>Pseudomonadati</taxon>
        <taxon>Pseudomonadota</taxon>
        <taxon>Gammaproteobacteria</taxon>
        <taxon>Enterobacterales</taxon>
        <taxon>Enterobacteriaceae</taxon>
        <taxon>Escherichia</taxon>
    </lineage>
</organism>
<proteinExistence type="predicted"/>
<evidence type="ECO:0000313" key="1">
    <source>
        <dbReference type="EMBL" id="AAO21910.1"/>
    </source>
</evidence>
<sequence length="64" mass="6996">MPIQNESTGLTFPTGLIIPWPESVSHHTASFSVLRIPEPVLLRLVANEAPQLIKFTDKGNISVS</sequence>